<dbReference type="EMBL" id="SRLO01005232">
    <property type="protein sequence ID" value="TNN29769.1"/>
    <property type="molecule type" value="Genomic_DNA"/>
</dbReference>
<reference evidence="1 2" key="1">
    <citation type="submission" date="2019-03" db="EMBL/GenBank/DDBJ databases">
        <title>First draft genome of Liparis tanakae, snailfish: a comprehensive survey of snailfish specific genes.</title>
        <authorList>
            <person name="Kim W."/>
            <person name="Song I."/>
            <person name="Jeong J.-H."/>
            <person name="Kim D."/>
            <person name="Kim S."/>
            <person name="Ryu S."/>
            <person name="Song J.Y."/>
            <person name="Lee S.K."/>
        </authorList>
    </citation>
    <scope>NUCLEOTIDE SEQUENCE [LARGE SCALE GENOMIC DNA]</scope>
    <source>
        <tissue evidence="1">Muscle</tissue>
    </source>
</reference>
<comment type="caution">
    <text evidence="1">The sequence shown here is derived from an EMBL/GenBank/DDBJ whole genome shotgun (WGS) entry which is preliminary data.</text>
</comment>
<dbReference type="Proteomes" id="UP000314294">
    <property type="component" value="Unassembled WGS sequence"/>
</dbReference>
<name>A0A4Z2ELU7_9TELE</name>
<organism evidence="1 2">
    <name type="scientific">Liparis tanakae</name>
    <name type="common">Tanaka's snailfish</name>
    <dbReference type="NCBI Taxonomy" id="230148"/>
    <lineage>
        <taxon>Eukaryota</taxon>
        <taxon>Metazoa</taxon>
        <taxon>Chordata</taxon>
        <taxon>Craniata</taxon>
        <taxon>Vertebrata</taxon>
        <taxon>Euteleostomi</taxon>
        <taxon>Actinopterygii</taxon>
        <taxon>Neopterygii</taxon>
        <taxon>Teleostei</taxon>
        <taxon>Neoteleostei</taxon>
        <taxon>Acanthomorphata</taxon>
        <taxon>Eupercaria</taxon>
        <taxon>Perciformes</taxon>
        <taxon>Cottioidei</taxon>
        <taxon>Cottales</taxon>
        <taxon>Liparidae</taxon>
        <taxon>Liparis</taxon>
    </lineage>
</organism>
<sequence>MRDLQLHVGADPAAWETGGRVGSESSRTDAVLHLSSTYSSPITPPYVLHSSAPPWESGWPDGHSSSSSSSSPGARRCTAWRESKAGPFLPFLAMLVFFAAVSERGLPTQLHWVPESSAVLRGCCSLA</sequence>
<dbReference type="AlphaFoldDB" id="A0A4Z2ELU7"/>
<proteinExistence type="predicted"/>
<protein>
    <submittedName>
        <fullName evidence="1">Uncharacterized protein</fullName>
    </submittedName>
</protein>
<gene>
    <name evidence="1" type="ORF">EYF80_060082</name>
</gene>
<accession>A0A4Z2ELU7</accession>
<keyword evidence="2" id="KW-1185">Reference proteome</keyword>
<evidence type="ECO:0000313" key="2">
    <source>
        <dbReference type="Proteomes" id="UP000314294"/>
    </source>
</evidence>
<evidence type="ECO:0000313" key="1">
    <source>
        <dbReference type="EMBL" id="TNN29769.1"/>
    </source>
</evidence>